<name>A0A9P4J7E6_9PEZI</name>
<feature type="domain" description="Rhamnogalacturonase A/B/Epimerase-like pectate lyase" evidence="3">
    <location>
        <begin position="199"/>
        <end position="415"/>
    </location>
</feature>
<dbReference type="Proteomes" id="UP000799439">
    <property type="component" value="Unassembled WGS sequence"/>
</dbReference>
<keyword evidence="2" id="KW-0732">Signal</keyword>
<feature type="region of interest" description="Disordered" evidence="1">
    <location>
        <begin position="522"/>
        <end position="542"/>
    </location>
</feature>
<evidence type="ECO:0000313" key="4">
    <source>
        <dbReference type="EMBL" id="KAF2153724.1"/>
    </source>
</evidence>
<accession>A0A9P4J7E6</accession>
<dbReference type="SUPFAM" id="SSF51126">
    <property type="entry name" value="Pectin lyase-like"/>
    <property type="match status" value="2"/>
</dbReference>
<keyword evidence="4" id="KW-0378">Hydrolase</keyword>
<dbReference type="PANTHER" id="PTHR33928">
    <property type="entry name" value="POLYGALACTURONASE QRT3"/>
    <property type="match status" value="1"/>
</dbReference>
<organism evidence="4 5">
    <name type="scientific">Myriangium duriaei CBS 260.36</name>
    <dbReference type="NCBI Taxonomy" id="1168546"/>
    <lineage>
        <taxon>Eukaryota</taxon>
        <taxon>Fungi</taxon>
        <taxon>Dikarya</taxon>
        <taxon>Ascomycota</taxon>
        <taxon>Pezizomycotina</taxon>
        <taxon>Dothideomycetes</taxon>
        <taxon>Dothideomycetidae</taxon>
        <taxon>Myriangiales</taxon>
        <taxon>Myriangiaceae</taxon>
        <taxon>Myriangium</taxon>
    </lineage>
</organism>
<feature type="signal peptide" evidence="2">
    <location>
        <begin position="1"/>
        <end position="17"/>
    </location>
</feature>
<sequence length="1337" mass="143719">MLFAHFILLVGFYAISALSTSVSQHHQYQHLHFHLRRQNASFPLVQNASATDPVIAAAESILAQAVIQQGLYNTWRVENPLRNTYISRHSPQAPSATRQRKRSGEPVAPHLNNTILAAAAVVAHRDALAQAANGTLNPPLPPPPAGFQADADQAPTTNLSARAGSGYWVPDVARNGLPPMGAPAFPMYRDVTDPQYAGGAKGDGIHDDTAAINAAIAAANNCGANCLSSSIKGTLVYFPPGTYLISSPINAYYYSQLVGHANSPPTIKTSANFIGLGAIQTDVYVPNGASAEWYIEQSNFYRQVRNFIIDIRATTTAKAAGLHWQVAQATSLLNVQIYASTDSASTQMGMFTENGSSGFMSDVSFSGGQYGLYGGNQQYTVRSFRFDGQHTAAICLIWDWGWTWSDLYIQNTPTAILIINPDLPHGQQAGSTYIMDSAFHNVFYAISATAMKKTILESSVIALDNCVFGNVLEMVHFDDGTNVPVPSSGTVDFENFGNVQAWGVTLPGFSTGNTLPIRHPSSPLIDPSDMSRSGVPNPIRPRYFRKSRPQYSTLPASSMLNVKNYGAKGDGVTDDTQAIRNALKDATYDNVIYFPAGSYIITSTIVIPKVCRITGRVWSQLVAKGSAFSQLGNPTPMIKVGNPGDIGTVEISDILFTSIGPLPGLVMVEWNIAEEQQGSAGIWDAHFRVGGAYGTHLSLADCPISTQIDVAPNCWAAAMMLHITPSSTGYFENMWAWVADHDLDDPKNTQITVGVGRGILIESQNGPVWMYGTASEHSILYQYNFFGASNVFAGMIQTESPYYQGGAFGMSPGIWADTPMPGDPIFGKDSCDSTFGPLKCDFAWAVIASGTTNLTIAGAGLYSWFDNYDQSVCVDKQNCQQRIFLDTGDNDALVLTNLVTIGAVEMLTNSGKNETIYAANNTQAIAHPFWSMLALYFEDANPWDLDCDQDPNQNGCAEGPLCNFTRFYNNLDDVTADLNAGVFDPSCVDYYSLGALQTMLLASINNYTSVADGYDDVFGYYTEYVKDLVEPAMQQFLNVSGAPGNQYFTCTHDDGHGGITTTGCPNPGPAGDLGWNKIVDTYNLVNSSGFYAAVEDQYGLTQSELTFGHDPESGQVQTCTDGGKPVGGSCKPYTMDTYGWPIPVDNFQVDNPKDKVQQMIPNVTSIANLLFATQLDLALGFFSGNPNDMVQVLSVPVFMFIQGVESMAEAKAMGQKQQSEDRAKVVNLVLTIVFAVLALIPGAGEGTLGGLAAAGRLAGNLGSDGMGFYDIAKDPSSAPMALIGMFAGGGGWKDAEDLAARAATRRSMPADTITNLGRTFKTLDDKLQGLTSQDCKL</sequence>
<dbReference type="PANTHER" id="PTHR33928:SF2">
    <property type="entry name" value="PECTATE LYASE SUPERFAMILY PROTEIN DOMAIN-CONTAINING PROTEIN-RELATED"/>
    <property type="match status" value="1"/>
</dbReference>
<feature type="compositionally biased region" description="Polar residues" evidence="1">
    <location>
        <begin position="86"/>
        <end position="97"/>
    </location>
</feature>
<reference evidence="4" key="1">
    <citation type="journal article" date="2020" name="Stud. Mycol.">
        <title>101 Dothideomycetes genomes: a test case for predicting lifestyles and emergence of pathogens.</title>
        <authorList>
            <person name="Haridas S."/>
            <person name="Albert R."/>
            <person name="Binder M."/>
            <person name="Bloem J."/>
            <person name="Labutti K."/>
            <person name="Salamov A."/>
            <person name="Andreopoulos B."/>
            <person name="Baker S."/>
            <person name="Barry K."/>
            <person name="Bills G."/>
            <person name="Bluhm B."/>
            <person name="Cannon C."/>
            <person name="Castanera R."/>
            <person name="Culley D."/>
            <person name="Daum C."/>
            <person name="Ezra D."/>
            <person name="Gonzalez J."/>
            <person name="Henrissat B."/>
            <person name="Kuo A."/>
            <person name="Liang C."/>
            <person name="Lipzen A."/>
            <person name="Lutzoni F."/>
            <person name="Magnuson J."/>
            <person name="Mondo S."/>
            <person name="Nolan M."/>
            <person name="Ohm R."/>
            <person name="Pangilinan J."/>
            <person name="Park H.-J."/>
            <person name="Ramirez L."/>
            <person name="Alfaro M."/>
            <person name="Sun H."/>
            <person name="Tritt A."/>
            <person name="Yoshinaga Y."/>
            <person name="Zwiers L.-H."/>
            <person name="Turgeon B."/>
            <person name="Goodwin S."/>
            <person name="Spatafora J."/>
            <person name="Crous P."/>
            <person name="Grigoriev I."/>
        </authorList>
    </citation>
    <scope>NUCLEOTIDE SEQUENCE</scope>
    <source>
        <strain evidence="4">CBS 260.36</strain>
    </source>
</reference>
<feature type="chain" id="PRO_5040381273" evidence="2">
    <location>
        <begin position="18"/>
        <end position="1337"/>
    </location>
</feature>
<dbReference type="GO" id="GO:0004650">
    <property type="term" value="F:polygalacturonase activity"/>
    <property type="evidence" value="ECO:0007669"/>
    <property type="project" value="InterPro"/>
</dbReference>
<evidence type="ECO:0000256" key="1">
    <source>
        <dbReference type="SAM" id="MobiDB-lite"/>
    </source>
</evidence>
<feature type="region of interest" description="Disordered" evidence="1">
    <location>
        <begin position="86"/>
        <end position="108"/>
    </location>
</feature>
<dbReference type="InterPro" id="IPR039279">
    <property type="entry name" value="QRT3-like"/>
</dbReference>
<evidence type="ECO:0000256" key="2">
    <source>
        <dbReference type="SAM" id="SignalP"/>
    </source>
</evidence>
<dbReference type="EMBL" id="ML996084">
    <property type="protein sequence ID" value="KAF2153724.1"/>
    <property type="molecule type" value="Genomic_DNA"/>
</dbReference>
<dbReference type="Gene3D" id="2.160.20.10">
    <property type="entry name" value="Single-stranded right-handed beta-helix, Pectin lyase-like"/>
    <property type="match status" value="2"/>
</dbReference>
<dbReference type="InterPro" id="IPR011050">
    <property type="entry name" value="Pectin_lyase_fold/virulence"/>
</dbReference>
<dbReference type="FunFam" id="2.160.20.10:FF:000049">
    <property type="entry name" value="Putative exo-beta-1,3-glucanase"/>
    <property type="match status" value="1"/>
</dbReference>
<protein>
    <submittedName>
        <fullName evidence="4">Glycoside hydrolase family 55 protein</fullName>
    </submittedName>
</protein>
<dbReference type="CDD" id="cd23668">
    <property type="entry name" value="GH55_beta13glucanase-like"/>
    <property type="match status" value="1"/>
</dbReference>
<dbReference type="InterPro" id="IPR024535">
    <property type="entry name" value="RHGA/B-epi-like_pectate_lyase"/>
</dbReference>
<dbReference type="Pfam" id="PF12708">
    <property type="entry name" value="Pect-lyase_RHGA_epim"/>
    <property type="match status" value="2"/>
</dbReference>
<gene>
    <name evidence="4" type="ORF">K461DRAFT_319964</name>
</gene>
<dbReference type="InterPro" id="IPR012334">
    <property type="entry name" value="Pectin_lyas_fold"/>
</dbReference>
<keyword evidence="5" id="KW-1185">Reference proteome</keyword>
<evidence type="ECO:0000313" key="5">
    <source>
        <dbReference type="Proteomes" id="UP000799439"/>
    </source>
</evidence>
<proteinExistence type="predicted"/>
<dbReference type="OrthoDB" id="1046782at2759"/>
<feature type="domain" description="Rhamnogalacturonase A/B/Epimerase-like pectate lyase" evidence="3">
    <location>
        <begin position="560"/>
        <end position="624"/>
    </location>
</feature>
<evidence type="ECO:0000259" key="3">
    <source>
        <dbReference type="Pfam" id="PF12708"/>
    </source>
</evidence>
<comment type="caution">
    <text evidence="4">The sequence shown here is derived from an EMBL/GenBank/DDBJ whole genome shotgun (WGS) entry which is preliminary data.</text>
</comment>